<proteinExistence type="predicted"/>
<feature type="compositionally biased region" description="Polar residues" evidence="1">
    <location>
        <begin position="341"/>
        <end position="354"/>
    </location>
</feature>
<dbReference type="Gene3D" id="1.10.150.320">
    <property type="entry name" value="Photosystem II 12 kDa extrinsic protein"/>
    <property type="match status" value="1"/>
</dbReference>
<protein>
    <submittedName>
        <fullName evidence="3">MBL fold metallo-hydrolase</fullName>
    </submittedName>
</protein>
<reference evidence="3 4" key="1">
    <citation type="submission" date="2024-08" db="EMBL/GenBank/DDBJ databases">
        <title>Whole-genome sequencing of halo(alkali)philic microorganisms from hypersaline lakes.</title>
        <authorList>
            <person name="Sorokin D.Y."/>
            <person name="Merkel A.Y."/>
            <person name="Messina E."/>
            <person name="Yakimov M."/>
        </authorList>
    </citation>
    <scope>NUCLEOTIDE SEQUENCE [LARGE SCALE GENOMIC DNA]</scope>
    <source>
        <strain evidence="3 4">AB-hyl4</strain>
    </source>
</reference>
<dbReference type="InterPro" id="IPR035681">
    <property type="entry name" value="ComA-like_MBL"/>
</dbReference>
<dbReference type="InterPro" id="IPR001279">
    <property type="entry name" value="Metallo-B-lactamas"/>
</dbReference>
<dbReference type="InterPro" id="IPR036866">
    <property type="entry name" value="RibonucZ/Hydroxyglut_hydro"/>
</dbReference>
<dbReference type="SUPFAM" id="SSF47781">
    <property type="entry name" value="RuvA domain 2-like"/>
    <property type="match status" value="1"/>
</dbReference>
<dbReference type="PANTHER" id="PTHR30619:SF7">
    <property type="entry name" value="BETA-LACTAMASE DOMAIN PROTEIN"/>
    <property type="match status" value="1"/>
</dbReference>
<dbReference type="EMBL" id="JBGUBD010000008">
    <property type="protein sequence ID" value="MFA9479366.1"/>
    <property type="molecule type" value="Genomic_DNA"/>
</dbReference>
<dbReference type="SUPFAM" id="SSF56281">
    <property type="entry name" value="Metallo-hydrolase/oxidoreductase"/>
    <property type="match status" value="1"/>
</dbReference>
<dbReference type="Pfam" id="PF12836">
    <property type="entry name" value="HHH_3"/>
    <property type="match status" value="1"/>
</dbReference>
<comment type="caution">
    <text evidence="3">The sequence shown here is derived from an EMBL/GenBank/DDBJ whole genome shotgun (WGS) entry which is preliminary data.</text>
</comment>
<feature type="domain" description="Metallo-beta-lactamase" evidence="2">
    <location>
        <begin position="93"/>
        <end position="282"/>
    </location>
</feature>
<dbReference type="Proteomes" id="UP001575105">
    <property type="component" value="Unassembled WGS sequence"/>
</dbReference>
<feature type="region of interest" description="Disordered" evidence="1">
    <location>
        <begin position="333"/>
        <end position="354"/>
    </location>
</feature>
<feature type="region of interest" description="Disordered" evidence="1">
    <location>
        <begin position="42"/>
        <end position="82"/>
    </location>
</feature>
<evidence type="ECO:0000313" key="3">
    <source>
        <dbReference type="EMBL" id="MFA9479366.1"/>
    </source>
</evidence>
<dbReference type="InterPro" id="IPR052159">
    <property type="entry name" value="Competence_DNA_uptake"/>
</dbReference>
<name>A0ABV4U9G9_9BACT</name>
<dbReference type="InterPro" id="IPR010994">
    <property type="entry name" value="RuvA_2-like"/>
</dbReference>
<sequence>MLLTIGVAGQEPQPSSKLPHATVDTALSGSVVPVAVELGEVADNTFSTTHDDPQPNESLTSSDESPRTGTSSSNQSRGPPEGQVLLRHLDVGQADATLIQSPDGTILIDAGHWQRNDIVPHLQRIGIETIDLIILTHPHADHIGQVPQILEAFPVTEVWMSGWEHTSQTFERVLDAVLASEAGYHEPRAGESVEFGDLRVEVVHPVDPLRDIHDNLAVRIVFGNFAALYTGDAEVSHEREMLEGEHELRSQVLQLGHHGSRTSSSRRFLDGVAPEVAIYSAGTGNTYGHPHREVVNRVTGLGITLYGTDIHGTILVTSDGEDYQVAVERRPAENRLREEQQTATSDHGQQSQTDDCVNINEASEEDLQQIIHIGPARSSEIVQLRPFESVDQLTRVRGIGPARLRDIKDQGIACVR</sequence>
<dbReference type="PANTHER" id="PTHR30619">
    <property type="entry name" value="DNA INTERNALIZATION/COMPETENCE PROTEIN COMEC/REC2"/>
    <property type="match status" value="1"/>
</dbReference>
<gene>
    <name evidence="3" type="ORF">ACERK3_13835</name>
</gene>
<feature type="compositionally biased region" description="Polar residues" evidence="1">
    <location>
        <begin position="55"/>
        <end position="77"/>
    </location>
</feature>
<evidence type="ECO:0000256" key="1">
    <source>
        <dbReference type="SAM" id="MobiDB-lite"/>
    </source>
</evidence>
<evidence type="ECO:0000313" key="4">
    <source>
        <dbReference type="Proteomes" id="UP001575105"/>
    </source>
</evidence>
<dbReference type="SMART" id="SM00849">
    <property type="entry name" value="Lactamase_B"/>
    <property type="match status" value="1"/>
</dbReference>
<keyword evidence="4" id="KW-1185">Reference proteome</keyword>
<feature type="region of interest" description="Disordered" evidence="1">
    <location>
        <begin position="1"/>
        <end position="21"/>
    </location>
</feature>
<accession>A0ABV4U9G9</accession>
<dbReference type="RefSeq" id="WP_425346286.1">
    <property type="nucleotide sequence ID" value="NZ_JBGUBD010000008.1"/>
</dbReference>
<dbReference type="CDD" id="cd07731">
    <property type="entry name" value="ComA-like_MBL-fold"/>
    <property type="match status" value="1"/>
</dbReference>
<organism evidence="3 4">
    <name type="scientific">Natronomicrosphaera hydrolytica</name>
    <dbReference type="NCBI Taxonomy" id="3242702"/>
    <lineage>
        <taxon>Bacteria</taxon>
        <taxon>Pseudomonadati</taxon>
        <taxon>Planctomycetota</taxon>
        <taxon>Phycisphaerae</taxon>
        <taxon>Phycisphaerales</taxon>
        <taxon>Phycisphaeraceae</taxon>
        <taxon>Natronomicrosphaera</taxon>
    </lineage>
</organism>
<evidence type="ECO:0000259" key="2">
    <source>
        <dbReference type="SMART" id="SM00849"/>
    </source>
</evidence>
<dbReference type="Pfam" id="PF00753">
    <property type="entry name" value="Lactamase_B"/>
    <property type="match status" value="1"/>
</dbReference>
<dbReference type="Gene3D" id="3.60.15.10">
    <property type="entry name" value="Ribonuclease Z/Hydroxyacylglutathione hydrolase-like"/>
    <property type="match status" value="1"/>
</dbReference>